<dbReference type="GO" id="GO:0030151">
    <property type="term" value="F:molybdenum ion binding"/>
    <property type="evidence" value="ECO:0007669"/>
    <property type="project" value="InterPro"/>
</dbReference>
<feature type="domain" description="MOSC" evidence="1">
    <location>
        <begin position="105"/>
        <end position="253"/>
    </location>
</feature>
<dbReference type="AlphaFoldDB" id="A0A1H9LSQ4"/>
<sequence>MPAPIHVAALYRYPVKGFSPEPLDSIVLAVGETVPHDRAYAIENGPSGFDPAAPSYFPKARFLMLMRNERMAEFRTRFDPQTGEFFIERDGALAVSASLETEEGRARLENWLAENFAAELRGAPRILSAPGHSFSDKPDKVIHLVNLASVRALEEEFGAAIDPLRFRPNILIDGAEPFAELEWPGRDVRIGGVGLTGEERTVRCAATNVDPETGRRDMQIPRGLMQRYGHSDFGIYLKVTAAGALRIGDALLA</sequence>
<organism evidence="2 3">
    <name type="scientific">Faunimonas pinastri</name>
    <dbReference type="NCBI Taxonomy" id="1855383"/>
    <lineage>
        <taxon>Bacteria</taxon>
        <taxon>Pseudomonadati</taxon>
        <taxon>Pseudomonadota</taxon>
        <taxon>Alphaproteobacteria</taxon>
        <taxon>Hyphomicrobiales</taxon>
        <taxon>Afifellaceae</taxon>
        <taxon>Faunimonas</taxon>
    </lineage>
</organism>
<evidence type="ECO:0000313" key="2">
    <source>
        <dbReference type="EMBL" id="SER14309.1"/>
    </source>
</evidence>
<dbReference type="GO" id="GO:0030170">
    <property type="term" value="F:pyridoxal phosphate binding"/>
    <property type="evidence" value="ECO:0007669"/>
    <property type="project" value="InterPro"/>
</dbReference>
<reference evidence="2 3" key="1">
    <citation type="submission" date="2016-10" db="EMBL/GenBank/DDBJ databases">
        <authorList>
            <person name="de Groot N.N."/>
        </authorList>
    </citation>
    <scope>NUCLEOTIDE SEQUENCE [LARGE SCALE GENOMIC DNA]</scope>
    <source>
        <strain evidence="2 3">A52C2</strain>
    </source>
</reference>
<protein>
    <recommendedName>
        <fullName evidence="1">MOSC domain-containing protein</fullName>
    </recommendedName>
</protein>
<dbReference type="InterPro" id="IPR011037">
    <property type="entry name" value="Pyrv_Knase-like_insert_dom_sf"/>
</dbReference>
<gene>
    <name evidence="2" type="ORF">SAMN05216548_1123</name>
</gene>
<dbReference type="PROSITE" id="PS51340">
    <property type="entry name" value="MOSC"/>
    <property type="match status" value="1"/>
</dbReference>
<dbReference type="OrthoDB" id="581532at2"/>
<dbReference type="STRING" id="1855383.SAMN05216548_1123"/>
<keyword evidence="3" id="KW-1185">Reference proteome</keyword>
<proteinExistence type="predicted"/>
<evidence type="ECO:0000259" key="1">
    <source>
        <dbReference type="PROSITE" id="PS51340"/>
    </source>
</evidence>
<dbReference type="EMBL" id="FOFG01000012">
    <property type="protein sequence ID" value="SER14309.1"/>
    <property type="molecule type" value="Genomic_DNA"/>
</dbReference>
<dbReference type="Proteomes" id="UP000199647">
    <property type="component" value="Unassembled WGS sequence"/>
</dbReference>
<dbReference type="Gene3D" id="2.40.33.20">
    <property type="entry name" value="PK beta-barrel domain-like"/>
    <property type="match status" value="1"/>
</dbReference>
<accession>A0A1H9LSQ4</accession>
<evidence type="ECO:0000313" key="3">
    <source>
        <dbReference type="Proteomes" id="UP000199647"/>
    </source>
</evidence>
<dbReference type="Pfam" id="PF03473">
    <property type="entry name" value="MOSC"/>
    <property type="match status" value="1"/>
</dbReference>
<dbReference type="GO" id="GO:0003824">
    <property type="term" value="F:catalytic activity"/>
    <property type="evidence" value="ECO:0007669"/>
    <property type="project" value="InterPro"/>
</dbReference>
<name>A0A1H9LSQ4_9HYPH</name>
<dbReference type="InterPro" id="IPR005302">
    <property type="entry name" value="MoCF_Sase_C"/>
</dbReference>
<dbReference type="SUPFAM" id="SSF50800">
    <property type="entry name" value="PK beta-barrel domain-like"/>
    <property type="match status" value="1"/>
</dbReference>
<dbReference type="RefSeq" id="WP_092497913.1">
    <property type="nucleotide sequence ID" value="NZ_FOFG01000012.1"/>
</dbReference>